<dbReference type="Proteomes" id="UP000568839">
    <property type="component" value="Unassembled WGS sequence"/>
</dbReference>
<dbReference type="EMBL" id="JACHHJ010000001">
    <property type="protein sequence ID" value="MBB6449597.1"/>
    <property type="molecule type" value="Genomic_DNA"/>
</dbReference>
<gene>
    <name evidence="2" type="ORF">HNR44_001546</name>
</gene>
<feature type="region of interest" description="Disordered" evidence="1">
    <location>
        <begin position="52"/>
        <end position="99"/>
    </location>
</feature>
<reference evidence="2 3" key="1">
    <citation type="submission" date="2020-08" db="EMBL/GenBank/DDBJ databases">
        <title>Genomic Encyclopedia of Type Strains, Phase IV (KMG-IV): sequencing the most valuable type-strain genomes for metagenomic binning, comparative biology and taxonomic classification.</title>
        <authorList>
            <person name="Goeker M."/>
        </authorList>
    </citation>
    <scope>NUCLEOTIDE SEQUENCE [LARGE SCALE GENOMIC DNA]</scope>
    <source>
        <strain evidence="2 3">DSM 21769</strain>
    </source>
</reference>
<protein>
    <submittedName>
        <fullName evidence="2">Vacuolar-type H+-ATPase subunit I/STV1</fullName>
    </submittedName>
</protein>
<dbReference type="AlphaFoldDB" id="A0A841PL65"/>
<evidence type="ECO:0000313" key="2">
    <source>
        <dbReference type="EMBL" id="MBB6449597.1"/>
    </source>
</evidence>
<dbReference type="RefSeq" id="WP_184403455.1">
    <property type="nucleotide sequence ID" value="NZ_JACHHJ010000001.1"/>
</dbReference>
<organism evidence="2 3">
    <name type="scientific">Geomicrobium halophilum</name>
    <dbReference type="NCBI Taxonomy" id="549000"/>
    <lineage>
        <taxon>Bacteria</taxon>
        <taxon>Bacillati</taxon>
        <taxon>Bacillota</taxon>
        <taxon>Bacilli</taxon>
        <taxon>Bacillales</taxon>
        <taxon>Geomicrobium</taxon>
    </lineage>
</organism>
<sequence>MEHLPEAVQNAIKEYQDLAQTRTDAVDKQAERIDELTQELEQEKAKLQRLMDETIANPTAENEKKEAQSRKKVGELELNLNGAQERKKRGGSLKQSEQREAAVKAVQVAKEASDEKFREGIDQKMQAIESAKMAYLHALADYKSFKKECENIVGETGRRTNENAIEQVGRARAAYHEPSWNYNGDKHADGVRYTVQEHEMNYALRTGDVIADGRVH</sequence>
<evidence type="ECO:0000256" key="1">
    <source>
        <dbReference type="SAM" id="MobiDB-lite"/>
    </source>
</evidence>
<keyword evidence="3" id="KW-1185">Reference proteome</keyword>
<evidence type="ECO:0000313" key="3">
    <source>
        <dbReference type="Proteomes" id="UP000568839"/>
    </source>
</evidence>
<proteinExistence type="predicted"/>
<accession>A0A841PL65</accession>
<comment type="caution">
    <text evidence="2">The sequence shown here is derived from an EMBL/GenBank/DDBJ whole genome shotgun (WGS) entry which is preliminary data.</text>
</comment>
<name>A0A841PL65_9BACL</name>
<feature type="compositionally biased region" description="Basic and acidic residues" evidence="1">
    <location>
        <begin position="61"/>
        <end position="75"/>
    </location>
</feature>